<name>A0A2P8D641_9BACT</name>
<dbReference type="InterPro" id="IPR021239">
    <property type="entry name" value="DUF2625"/>
</dbReference>
<dbReference type="Pfam" id="PF10946">
    <property type="entry name" value="DUF2625"/>
    <property type="match status" value="1"/>
</dbReference>
<accession>A0A2P8D641</accession>
<evidence type="ECO:0000313" key="2">
    <source>
        <dbReference type="EMBL" id="PSK92695.1"/>
    </source>
</evidence>
<keyword evidence="1" id="KW-0732">Signal</keyword>
<dbReference type="EMBL" id="PYGD01000003">
    <property type="protein sequence ID" value="PSK92695.1"/>
    <property type="molecule type" value="Genomic_DNA"/>
</dbReference>
<protein>
    <submittedName>
        <fullName evidence="2">Uncharacterized protein DUF2625</fullName>
    </submittedName>
</protein>
<dbReference type="Proteomes" id="UP000240572">
    <property type="component" value="Unassembled WGS sequence"/>
</dbReference>
<evidence type="ECO:0000313" key="3">
    <source>
        <dbReference type="Proteomes" id="UP000240572"/>
    </source>
</evidence>
<dbReference type="OrthoDB" id="1550811at2"/>
<dbReference type="NCBIfam" id="NF008498">
    <property type="entry name" value="PRK11408.1-5"/>
    <property type="match status" value="1"/>
</dbReference>
<dbReference type="AlphaFoldDB" id="A0A2P8D641"/>
<reference evidence="2 3" key="1">
    <citation type="submission" date="2018-03" db="EMBL/GenBank/DDBJ databases">
        <title>Genomic Encyclopedia of Type Strains, Phase III (KMG-III): the genomes of soil and plant-associated and newly described type strains.</title>
        <authorList>
            <person name="Whitman W."/>
        </authorList>
    </citation>
    <scope>NUCLEOTIDE SEQUENCE [LARGE SCALE GENOMIC DNA]</scope>
    <source>
        <strain evidence="2 3">CGMCC 1.12700</strain>
    </source>
</reference>
<dbReference type="RefSeq" id="WP_106522875.1">
    <property type="nucleotide sequence ID" value="NZ_PYGD01000003.1"/>
</dbReference>
<feature type="signal peptide" evidence="1">
    <location>
        <begin position="1"/>
        <end position="19"/>
    </location>
</feature>
<evidence type="ECO:0000256" key="1">
    <source>
        <dbReference type="SAM" id="SignalP"/>
    </source>
</evidence>
<feature type="chain" id="PRO_5015170703" evidence="1">
    <location>
        <begin position="20"/>
        <end position="244"/>
    </location>
</feature>
<sequence>MKIHWIAFLVLGCAPAVQAQNNQRPFEALINQQENGWALVAEGISKARNKVEVLPVDSAKAKDALYKCQVTTRSPMGAIVFNTGGLLIDGGWIRVLGSGSIKLNRSLPDWNKGKAFTDFGTQPPFLLIADDASGGFFLLNGGGLGKDAGKVYYWPPDDLNLEPMDITYTEFLDFCFNQDLGKFYKSSRWPGWEKDLPTISGDQTINFFPPLWSKEGDLKKSKRAVAPVQEQYDFNIKSRESLGQ</sequence>
<keyword evidence="3" id="KW-1185">Reference proteome</keyword>
<gene>
    <name evidence="2" type="ORF">B0I18_103277</name>
</gene>
<proteinExistence type="predicted"/>
<organism evidence="2 3">
    <name type="scientific">Taibaiella chishuiensis</name>
    <dbReference type="NCBI Taxonomy" id="1434707"/>
    <lineage>
        <taxon>Bacteria</taxon>
        <taxon>Pseudomonadati</taxon>
        <taxon>Bacteroidota</taxon>
        <taxon>Chitinophagia</taxon>
        <taxon>Chitinophagales</taxon>
        <taxon>Chitinophagaceae</taxon>
        <taxon>Taibaiella</taxon>
    </lineage>
</organism>
<comment type="caution">
    <text evidence="2">The sequence shown here is derived from an EMBL/GenBank/DDBJ whole genome shotgun (WGS) entry which is preliminary data.</text>
</comment>